<sequence length="33" mass="3915">RRKQESMQTKQVPRLPQVKKELELDHVGLELVT</sequence>
<reference evidence="1" key="1">
    <citation type="journal article" date="2014" name="Front. Microbiol.">
        <title>High frequency of phylogenetically diverse reductive dehalogenase-homologous genes in deep subseafloor sedimentary metagenomes.</title>
        <authorList>
            <person name="Kawai M."/>
            <person name="Futagami T."/>
            <person name="Toyoda A."/>
            <person name="Takaki Y."/>
            <person name="Nishi S."/>
            <person name="Hori S."/>
            <person name="Arai W."/>
            <person name="Tsubouchi T."/>
            <person name="Morono Y."/>
            <person name="Uchiyama I."/>
            <person name="Ito T."/>
            <person name="Fujiyama A."/>
            <person name="Inagaki F."/>
            <person name="Takami H."/>
        </authorList>
    </citation>
    <scope>NUCLEOTIDE SEQUENCE</scope>
    <source>
        <strain evidence="1">Expedition CK06-06</strain>
    </source>
</reference>
<gene>
    <name evidence="1" type="ORF">S06H3_29876</name>
</gene>
<protein>
    <submittedName>
        <fullName evidence="1">Uncharacterized protein</fullName>
    </submittedName>
</protein>
<comment type="caution">
    <text evidence="1">The sequence shown here is derived from an EMBL/GenBank/DDBJ whole genome shotgun (WGS) entry which is preliminary data.</text>
</comment>
<feature type="non-terminal residue" evidence="1">
    <location>
        <position position="1"/>
    </location>
</feature>
<proteinExistence type="predicted"/>
<name>X1LZR7_9ZZZZ</name>
<accession>X1LZR7</accession>
<evidence type="ECO:0000313" key="1">
    <source>
        <dbReference type="EMBL" id="GAI24568.1"/>
    </source>
</evidence>
<dbReference type="AlphaFoldDB" id="X1LZR7"/>
<dbReference type="EMBL" id="BARV01017545">
    <property type="protein sequence ID" value="GAI24568.1"/>
    <property type="molecule type" value="Genomic_DNA"/>
</dbReference>
<organism evidence="1">
    <name type="scientific">marine sediment metagenome</name>
    <dbReference type="NCBI Taxonomy" id="412755"/>
    <lineage>
        <taxon>unclassified sequences</taxon>
        <taxon>metagenomes</taxon>
        <taxon>ecological metagenomes</taxon>
    </lineage>
</organism>